<feature type="region of interest" description="Disordered" evidence="3">
    <location>
        <begin position="1"/>
        <end position="21"/>
    </location>
</feature>
<gene>
    <name evidence="6" type="ORF">E0Z10_g6969</name>
</gene>
<keyword evidence="2" id="KW-0342">GTP-binding</keyword>
<dbReference type="Proteomes" id="UP000297716">
    <property type="component" value="Unassembled WGS sequence"/>
</dbReference>
<dbReference type="CDD" id="cd08771">
    <property type="entry name" value="DLP_1"/>
    <property type="match status" value="1"/>
</dbReference>
<dbReference type="GO" id="GO:0005739">
    <property type="term" value="C:mitochondrion"/>
    <property type="evidence" value="ECO:0007669"/>
    <property type="project" value="TreeGrafter"/>
</dbReference>
<dbReference type="GO" id="GO:0006897">
    <property type="term" value="P:endocytosis"/>
    <property type="evidence" value="ECO:0007669"/>
    <property type="project" value="TreeGrafter"/>
</dbReference>
<evidence type="ECO:0000256" key="3">
    <source>
        <dbReference type="SAM" id="MobiDB-lite"/>
    </source>
</evidence>
<dbReference type="InterPro" id="IPR022812">
    <property type="entry name" value="Dynamin"/>
</dbReference>
<dbReference type="EMBL" id="SKBN01000153">
    <property type="protein sequence ID" value="TGJ81808.1"/>
    <property type="molecule type" value="Genomic_DNA"/>
</dbReference>
<dbReference type="PANTHER" id="PTHR11566">
    <property type="entry name" value="DYNAMIN"/>
    <property type="match status" value="1"/>
</dbReference>
<dbReference type="GO" id="GO:0008017">
    <property type="term" value="F:microtubule binding"/>
    <property type="evidence" value="ECO:0007669"/>
    <property type="project" value="TreeGrafter"/>
</dbReference>
<dbReference type="SMART" id="SM00053">
    <property type="entry name" value="DYNc"/>
    <property type="match status" value="1"/>
</dbReference>
<name>A0A4Z0YP57_9PEZI</name>
<dbReference type="Pfam" id="PF00350">
    <property type="entry name" value="Dynamin_N"/>
    <property type="match status" value="1"/>
</dbReference>
<dbReference type="GO" id="GO:0000266">
    <property type="term" value="P:mitochondrial fission"/>
    <property type="evidence" value="ECO:0007669"/>
    <property type="project" value="TreeGrafter"/>
</dbReference>
<reference evidence="6 7" key="1">
    <citation type="submission" date="2019-03" db="EMBL/GenBank/DDBJ databases">
        <title>Draft genome sequence of Xylaria hypoxylon DSM 108379, a ubiquitous saprotrophic-parasitic fungi on hardwood.</title>
        <authorList>
            <person name="Buettner E."/>
            <person name="Leonhardt S."/>
            <person name="Gebauer A.M."/>
            <person name="Liers C."/>
            <person name="Hofrichter M."/>
            <person name="Kellner H."/>
        </authorList>
    </citation>
    <scope>NUCLEOTIDE SEQUENCE [LARGE SCALE GENOMIC DNA]</scope>
    <source>
        <strain evidence="6 7">DSM 108379</strain>
    </source>
</reference>
<dbReference type="PANTHER" id="PTHR11566:SF215">
    <property type="entry name" value="DYNAMIN GTPASE"/>
    <property type="match status" value="1"/>
</dbReference>
<accession>A0A4Z0YP57</accession>
<proteinExistence type="predicted"/>
<sequence>MTKFASMSKPASEDQPGHGNLSILTKVDKLRELIGTRIALPQLVVVGDQSSGKSSVLENLTGFAFPRDAELCTRYATQITCRREPQESISVSIIANQDATPDSRARVKDFHRTFTELSPENLAQLFKEANEAMGISNGSNGIAPDDSPLPAFSEHILKIEKLGPNEEHFTVIDVPGIFRQETQGVTTEGDIELHKLIVFGEVHDSRTIILAIMPSNVDPATQEILKLAKKADPTMTRTMAVLTKPDLAIEKVTQQIAIDHVLGKREGLTLGYYVVKNRGPNDEGMTLEQGQAQERMFFANAPWSALAHTGRAGIACLKQRVRELLIDLIKKEFPKLKAEVSKELGIVRAHHTEMGPSRGDQHTQRAYLNRMSEAFQSLTRDALNAYYTGDKIFSDRHDLRLITRVVQASECYGNDMLTNGHMRQFLSDKNDDVEELEVHPENPLQNWLESSGRPPLGKAASEIQDHDVDFDLVATKYPELEEILESWDDFEDDTKDCGIMEYIEDVYKSSRGQDLGTVGNGLLGTLFKEQSKQWESITLRHMSVMIYHVHHFISEIIKSICPDPRVHEELWNGYILEELMASYRRAMDHARFLLRIEREGRPLTLTRSFAQHIQETRTDRLIEAVKELGVEPAKSYDDEGTYATPKKRGNESYITLQPSTLQSLSMAKGNTAHIREEMHDRLSSYYKIARERFVDVVYQQVVNHCLLFGETSPLKIFTTEMVLRLNEEQLDMIAAEDSPVKQRRAKLVRDIKNFVEALEVLKGSR</sequence>
<organism evidence="6 7">
    <name type="scientific">Xylaria hypoxylon</name>
    <dbReference type="NCBI Taxonomy" id="37992"/>
    <lineage>
        <taxon>Eukaryota</taxon>
        <taxon>Fungi</taxon>
        <taxon>Dikarya</taxon>
        <taxon>Ascomycota</taxon>
        <taxon>Pezizomycotina</taxon>
        <taxon>Sordariomycetes</taxon>
        <taxon>Xylariomycetidae</taxon>
        <taxon>Xylariales</taxon>
        <taxon>Xylariaceae</taxon>
        <taxon>Xylaria</taxon>
    </lineage>
</organism>
<dbReference type="Gene3D" id="1.20.120.1240">
    <property type="entry name" value="Dynamin, middle domain"/>
    <property type="match status" value="1"/>
</dbReference>
<dbReference type="InterPro" id="IPR045063">
    <property type="entry name" value="Dynamin_N"/>
</dbReference>
<keyword evidence="1" id="KW-0547">Nucleotide-binding</keyword>
<dbReference type="InterPro" id="IPR001401">
    <property type="entry name" value="Dynamin_GTPase"/>
</dbReference>
<protein>
    <recommendedName>
        <fullName evidence="8">GED domain-containing protein</fullName>
    </recommendedName>
</protein>
<dbReference type="GO" id="GO:0005874">
    <property type="term" value="C:microtubule"/>
    <property type="evidence" value="ECO:0007669"/>
    <property type="project" value="TreeGrafter"/>
</dbReference>
<evidence type="ECO:0000259" key="4">
    <source>
        <dbReference type="PROSITE" id="PS51388"/>
    </source>
</evidence>
<dbReference type="PRINTS" id="PR00195">
    <property type="entry name" value="DYNAMIN"/>
</dbReference>
<evidence type="ECO:0000313" key="7">
    <source>
        <dbReference type="Proteomes" id="UP000297716"/>
    </source>
</evidence>
<feature type="domain" description="GED" evidence="4">
    <location>
        <begin position="675"/>
        <end position="765"/>
    </location>
</feature>
<dbReference type="InterPro" id="IPR000375">
    <property type="entry name" value="Dynamin_stalk"/>
</dbReference>
<dbReference type="PROSITE" id="PS51388">
    <property type="entry name" value="GED"/>
    <property type="match status" value="1"/>
</dbReference>
<dbReference type="Gene3D" id="3.40.50.300">
    <property type="entry name" value="P-loop containing nucleotide triphosphate hydrolases"/>
    <property type="match status" value="1"/>
</dbReference>
<evidence type="ECO:0000313" key="6">
    <source>
        <dbReference type="EMBL" id="TGJ81808.1"/>
    </source>
</evidence>
<dbReference type="GO" id="GO:0005525">
    <property type="term" value="F:GTP binding"/>
    <property type="evidence" value="ECO:0007669"/>
    <property type="project" value="InterPro"/>
</dbReference>
<dbReference type="SUPFAM" id="SSF52540">
    <property type="entry name" value="P-loop containing nucleoside triphosphate hydrolases"/>
    <property type="match status" value="1"/>
</dbReference>
<comment type="caution">
    <text evidence="6">The sequence shown here is derived from an EMBL/GenBank/DDBJ whole genome shotgun (WGS) entry which is preliminary data.</text>
</comment>
<keyword evidence="7" id="KW-1185">Reference proteome</keyword>
<evidence type="ECO:0008006" key="8">
    <source>
        <dbReference type="Google" id="ProtNLM"/>
    </source>
</evidence>
<evidence type="ECO:0000256" key="2">
    <source>
        <dbReference type="ARBA" id="ARBA00023134"/>
    </source>
</evidence>
<dbReference type="PROSITE" id="PS51718">
    <property type="entry name" value="G_DYNAMIN_2"/>
    <property type="match status" value="1"/>
</dbReference>
<dbReference type="GO" id="GO:0003924">
    <property type="term" value="F:GTPase activity"/>
    <property type="evidence" value="ECO:0007669"/>
    <property type="project" value="InterPro"/>
</dbReference>
<dbReference type="InterPro" id="IPR003130">
    <property type="entry name" value="GED"/>
</dbReference>
<dbReference type="InterPro" id="IPR027417">
    <property type="entry name" value="P-loop_NTPase"/>
</dbReference>
<dbReference type="AlphaFoldDB" id="A0A4Z0YP57"/>
<dbReference type="InterPro" id="IPR030381">
    <property type="entry name" value="G_DYNAMIN_dom"/>
</dbReference>
<dbReference type="STRING" id="37992.A0A4Z0YP57"/>
<dbReference type="GO" id="GO:0016559">
    <property type="term" value="P:peroxisome fission"/>
    <property type="evidence" value="ECO:0007669"/>
    <property type="project" value="TreeGrafter"/>
</dbReference>
<dbReference type="Pfam" id="PF01031">
    <property type="entry name" value="Dynamin_M"/>
    <property type="match status" value="1"/>
</dbReference>
<dbReference type="InterPro" id="IPR020850">
    <property type="entry name" value="GED_dom"/>
</dbReference>
<evidence type="ECO:0000259" key="5">
    <source>
        <dbReference type="PROSITE" id="PS51718"/>
    </source>
</evidence>
<feature type="domain" description="Dynamin-type G" evidence="5">
    <location>
        <begin position="37"/>
        <end position="334"/>
    </location>
</feature>
<dbReference type="Pfam" id="PF02212">
    <property type="entry name" value="GED"/>
    <property type="match status" value="1"/>
</dbReference>
<dbReference type="OrthoDB" id="415706at2759"/>
<evidence type="ECO:0000256" key="1">
    <source>
        <dbReference type="ARBA" id="ARBA00022741"/>
    </source>
</evidence>
<dbReference type="GO" id="GO:0016020">
    <property type="term" value="C:membrane"/>
    <property type="evidence" value="ECO:0007669"/>
    <property type="project" value="TreeGrafter"/>
</dbReference>
<dbReference type="GO" id="GO:0048312">
    <property type="term" value="P:intracellular distribution of mitochondria"/>
    <property type="evidence" value="ECO:0007669"/>
    <property type="project" value="TreeGrafter"/>
</dbReference>